<dbReference type="OrthoDB" id="422728at2759"/>
<evidence type="ECO:0000313" key="5">
    <source>
        <dbReference type="EMBL" id="KCZ78986.1"/>
    </source>
</evidence>
<dbReference type="Pfam" id="PF03152">
    <property type="entry name" value="UFD1_N1"/>
    <property type="match status" value="1"/>
</dbReference>
<keyword evidence="6" id="KW-1185">Reference proteome</keyword>
<evidence type="ECO:0000256" key="2">
    <source>
        <dbReference type="ARBA" id="ARBA00022786"/>
    </source>
</evidence>
<protein>
    <recommendedName>
        <fullName evidence="7">Ubiquitin fusion degradation protein UFD1</fullName>
    </recommendedName>
</protein>
<dbReference type="PANTHER" id="PTHR12555">
    <property type="entry name" value="UBIQUITIN FUSION DEGRADATON PROTEIN 1"/>
    <property type="match status" value="1"/>
</dbReference>
<dbReference type="VEuPathDB" id="MicrosporidiaDB:H312_03631"/>
<reference evidence="5 6" key="2">
    <citation type="submission" date="2014-03" db="EMBL/GenBank/DDBJ databases">
        <title>The Genome Sequence of Anncaliia algerae insect isolate PRA339.</title>
        <authorList>
            <consortium name="The Broad Institute Genome Sequencing Platform"/>
            <consortium name="The Broad Institute Genome Sequencing Center for Infectious Disease"/>
            <person name="Cuomo C."/>
            <person name="Becnel J."/>
            <person name="Sanscrainte N."/>
            <person name="Walker B."/>
            <person name="Young S.K."/>
            <person name="Zeng Q."/>
            <person name="Gargeya S."/>
            <person name="Fitzgerald M."/>
            <person name="Haas B."/>
            <person name="Abouelleil A."/>
            <person name="Alvarado L."/>
            <person name="Arachchi H.M."/>
            <person name="Berlin A.M."/>
            <person name="Chapman S.B."/>
            <person name="Dewar J."/>
            <person name="Goldberg J."/>
            <person name="Griggs A."/>
            <person name="Gujja S."/>
            <person name="Hansen M."/>
            <person name="Howarth C."/>
            <person name="Imamovic A."/>
            <person name="Larimer J."/>
            <person name="McCowan C."/>
            <person name="Murphy C."/>
            <person name="Neiman D."/>
            <person name="Pearson M."/>
            <person name="Priest M."/>
            <person name="Roberts A."/>
            <person name="Saif S."/>
            <person name="Shea T."/>
            <person name="Sisk P."/>
            <person name="Sykes S."/>
            <person name="Wortman J."/>
            <person name="Nusbaum C."/>
            <person name="Birren B."/>
        </authorList>
    </citation>
    <scope>NUCLEOTIDE SEQUENCE [LARGE SCALE GENOMIC DNA]</scope>
    <source>
        <strain evidence="5 6">PRA339</strain>
    </source>
</reference>
<keyword evidence="2" id="KW-0833">Ubl conjugation pathway</keyword>
<dbReference type="GO" id="GO:0031593">
    <property type="term" value="F:polyubiquitin modification-dependent protein binding"/>
    <property type="evidence" value="ECO:0007669"/>
    <property type="project" value="TreeGrafter"/>
</dbReference>
<evidence type="ECO:0000259" key="3">
    <source>
        <dbReference type="Pfam" id="PF03152"/>
    </source>
</evidence>
<proteinExistence type="inferred from homology"/>
<dbReference type="GO" id="GO:0036503">
    <property type="term" value="P:ERAD pathway"/>
    <property type="evidence" value="ECO:0007669"/>
    <property type="project" value="TreeGrafter"/>
</dbReference>
<comment type="similarity">
    <text evidence="1">Belongs to the UFD1 family.</text>
</comment>
<evidence type="ECO:0008006" key="7">
    <source>
        <dbReference type="Google" id="ProtNLM"/>
    </source>
</evidence>
<accession>A0A059EW92</accession>
<dbReference type="GO" id="GO:0006511">
    <property type="term" value="P:ubiquitin-dependent protein catabolic process"/>
    <property type="evidence" value="ECO:0007669"/>
    <property type="project" value="InterPro"/>
</dbReference>
<name>A0A059EW92_9MICR</name>
<dbReference type="InterPro" id="IPR004854">
    <property type="entry name" value="Ufd1-like"/>
</dbReference>
<dbReference type="STRING" id="1288291.A0A059EW92"/>
<dbReference type="Pfam" id="PF24842">
    <property type="entry name" value="UFD1_N2"/>
    <property type="match status" value="1"/>
</dbReference>
<feature type="domain" description="Ubiquitin fusion degradation protein UFD1 N-terminal subdomain 2" evidence="4">
    <location>
        <begin position="108"/>
        <end position="185"/>
    </location>
</feature>
<dbReference type="InterPro" id="IPR055418">
    <property type="entry name" value="UFD1_N2"/>
</dbReference>
<sequence length="230" mass="26762">MFFNIFSSARSDEWYWSLVPISYNSQDKRNYTGKVILPMTVLEDLVIQNIQPPYIFELTNKEVGISTFCGVLEFTGEESVVLVPNWIHEQLNLDSTTEVIIKHRRVVNGNFARLLPHSVDFLDLEAPKFELEKCLREYQVLSPNDEIVLYFDEKGPLRFTVKEIKPPAKAIYIVDVDLKVDFLPPLGYEEKLNAEKSVLPFLEIIEGEEEFKEIRMKELGVFYDFNSLNK</sequence>
<gene>
    <name evidence="5" type="ORF">H312_03631</name>
</gene>
<dbReference type="PANTHER" id="PTHR12555:SF13">
    <property type="entry name" value="UBIQUITIN RECOGNITION FACTOR IN ER-ASSOCIATED DEGRADATION PROTEIN 1"/>
    <property type="match status" value="1"/>
</dbReference>
<organism evidence="5 6">
    <name type="scientific">Anncaliia algerae PRA339</name>
    <dbReference type="NCBI Taxonomy" id="1288291"/>
    <lineage>
        <taxon>Eukaryota</taxon>
        <taxon>Fungi</taxon>
        <taxon>Fungi incertae sedis</taxon>
        <taxon>Microsporidia</taxon>
        <taxon>Tubulinosematoidea</taxon>
        <taxon>Tubulinosematidae</taxon>
        <taxon>Anncaliia</taxon>
    </lineage>
</organism>
<evidence type="ECO:0000256" key="1">
    <source>
        <dbReference type="ARBA" id="ARBA00006043"/>
    </source>
</evidence>
<dbReference type="HOGENOM" id="CLU_102810_0_0_1"/>
<dbReference type="InterPro" id="IPR055417">
    <property type="entry name" value="UFD1_N1"/>
</dbReference>
<dbReference type="GO" id="GO:0034098">
    <property type="term" value="C:VCP-NPL4-UFD1 AAA ATPase complex"/>
    <property type="evidence" value="ECO:0007669"/>
    <property type="project" value="TreeGrafter"/>
</dbReference>
<dbReference type="Gene3D" id="2.40.40.50">
    <property type="entry name" value="Ubiquitin fusion degradation protein UFD1, N-terminal domain"/>
    <property type="match status" value="1"/>
</dbReference>
<dbReference type="Proteomes" id="UP000030655">
    <property type="component" value="Unassembled WGS sequence"/>
</dbReference>
<dbReference type="AlphaFoldDB" id="A0A059EW92"/>
<evidence type="ECO:0000259" key="4">
    <source>
        <dbReference type="Pfam" id="PF24842"/>
    </source>
</evidence>
<dbReference type="EMBL" id="KK365501">
    <property type="protein sequence ID" value="KCZ78986.1"/>
    <property type="molecule type" value="Genomic_DNA"/>
</dbReference>
<reference evidence="6" key="1">
    <citation type="submission" date="2013-02" db="EMBL/GenBank/DDBJ databases">
        <authorList>
            <consortium name="The Broad Institute Genome Sequencing Platform"/>
            <person name="Cuomo C."/>
            <person name="Becnel J."/>
            <person name="Sanscrainte N."/>
            <person name="Walker B."/>
            <person name="Young S.K."/>
            <person name="Zeng Q."/>
            <person name="Gargeya S."/>
            <person name="Fitzgerald M."/>
            <person name="Haas B."/>
            <person name="Abouelleil A."/>
            <person name="Alvarado L."/>
            <person name="Arachchi H.M."/>
            <person name="Berlin A.M."/>
            <person name="Chapman S.B."/>
            <person name="Dewar J."/>
            <person name="Goldberg J."/>
            <person name="Griggs A."/>
            <person name="Gujja S."/>
            <person name="Hansen M."/>
            <person name="Howarth C."/>
            <person name="Imamovic A."/>
            <person name="Larimer J."/>
            <person name="McCowan C."/>
            <person name="Murphy C."/>
            <person name="Neiman D."/>
            <person name="Pearson M."/>
            <person name="Priest M."/>
            <person name="Roberts A."/>
            <person name="Saif S."/>
            <person name="Shea T."/>
            <person name="Sisk P."/>
            <person name="Sykes S."/>
            <person name="Wortman J."/>
            <person name="Nusbaum C."/>
            <person name="Birren B."/>
        </authorList>
    </citation>
    <scope>NUCLEOTIDE SEQUENCE [LARGE SCALE GENOMIC DNA]</scope>
    <source>
        <strain evidence="6">PRA339</strain>
    </source>
</reference>
<feature type="domain" description="Ubiquitin fusion degradation protein UFD1 N-terminal subdomain 1" evidence="3">
    <location>
        <begin position="15"/>
        <end position="104"/>
    </location>
</feature>
<dbReference type="InterPro" id="IPR042299">
    <property type="entry name" value="Ufd1-like_Nn"/>
</dbReference>
<evidence type="ECO:0000313" key="6">
    <source>
        <dbReference type="Proteomes" id="UP000030655"/>
    </source>
</evidence>
<dbReference type="Gene3D" id="3.10.330.10">
    <property type="match status" value="1"/>
</dbReference>